<sequence>MSSAEAPSAAAVSRQTPRIFLSNINYYTTEEDLEELLCDFNSKCSHSKLHEDAQKAIESLNGSIFKDRSLKVRLHVPYKPRVKLSAETKAEAQGSPISLVSLDGSAQVSEHDANVLNETSIPKSPRPALSEDTLFISSVHHKVTEELIRQHFDDKPTTVYRYTPKNRKRTGSISFRHSPISYFVTFGALEDKSLDDIVGEYKSKKLNGRFVLLRKAFADRLELIKIANQEPQPAQIDESETENSIINELQGQDET</sequence>
<keyword evidence="4" id="KW-1185">Reference proteome</keyword>
<dbReference type="InterPro" id="IPR000504">
    <property type="entry name" value="RRM_dom"/>
</dbReference>
<proteinExistence type="predicted"/>
<evidence type="ECO:0000256" key="1">
    <source>
        <dbReference type="SAM" id="MobiDB-lite"/>
    </source>
</evidence>
<dbReference type="Proteomes" id="UP001385951">
    <property type="component" value="Unassembled WGS sequence"/>
</dbReference>
<dbReference type="InterPro" id="IPR035979">
    <property type="entry name" value="RBD_domain_sf"/>
</dbReference>
<dbReference type="Gene3D" id="3.30.70.330">
    <property type="match status" value="1"/>
</dbReference>
<gene>
    <name evidence="3" type="ORF">QCA50_015692</name>
</gene>
<dbReference type="SUPFAM" id="SSF54928">
    <property type="entry name" value="RNA-binding domain, RBD"/>
    <property type="match status" value="1"/>
</dbReference>
<name>A0AAW0FQU4_9APHY</name>
<dbReference type="AlphaFoldDB" id="A0AAW0FQU4"/>
<reference evidence="3 4" key="1">
    <citation type="submission" date="2022-09" db="EMBL/GenBank/DDBJ databases">
        <authorList>
            <person name="Palmer J.M."/>
        </authorList>
    </citation>
    <scope>NUCLEOTIDE SEQUENCE [LARGE SCALE GENOMIC DNA]</scope>
    <source>
        <strain evidence="3 4">DSM 7382</strain>
    </source>
</reference>
<evidence type="ECO:0000313" key="3">
    <source>
        <dbReference type="EMBL" id="KAK7681305.1"/>
    </source>
</evidence>
<feature type="region of interest" description="Disordered" evidence="1">
    <location>
        <begin position="229"/>
        <end position="255"/>
    </location>
</feature>
<accession>A0AAW0FQU4</accession>
<dbReference type="EMBL" id="JASBNA010000042">
    <property type="protein sequence ID" value="KAK7681305.1"/>
    <property type="molecule type" value="Genomic_DNA"/>
</dbReference>
<comment type="caution">
    <text evidence="3">The sequence shown here is derived from an EMBL/GenBank/DDBJ whole genome shotgun (WGS) entry which is preliminary data.</text>
</comment>
<dbReference type="InterPro" id="IPR012677">
    <property type="entry name" value="Nucleotide-bd_a/b_plait_sf"/>
</dbReference>
<protein>
    <recommendedName>
        <fullName evidence="2">RRM domain-containing protein</fullName>
    </recommendedName>
</protein>
<evidence type="ECO:0000259" key="2">
    <source>
        <dbReference type="SMART" id="SM00360"/>
    </source>
</evidence>
<feature type="domain" description="RRM" evidence="2">
    <location>
        <begin position="18"/>
        <end position="73"/>
    </location>
</feature>
<dbReference type="SMART" id="SM00360">
    <property type="entry name" value="RRM"/>
    <property type="match status" value="1"/>
</dbReference>
<dbReference type="GO" id="GO:0003723">
    <property type="term" value="F:RNA binding"/>
    <property type="evidence" value="ECO:0007669"/>
    <property type="project" value="InterPro"/>
</dbReference>
<evidence type="ECO:0000313" key="4">
    <source>
        <dbReference type="Proteomes" id="UP001385951"/>
    </source>
</evidence>
<organism evidence="3 4">
    <name type="scientific">Cerrena zonata</name>
    <dbReference type="NCBI Taxonomy" id="2478898"/>
    <lineage>
        <taxon>Eukaryota</taxon>
        <taxon>Fungi</taxon>
        <taxon>Dikarya</taxon>
        <taxon>Basidiomycota</taxon>
        <taxon>Agaricomycotina</taxon>
        <taxon>Agaricomycetes</taxon>
        <taxon>Polyporales</taxon>
        <taxon>Cerrenaceae</taxon>
        <taxon>Cerrena</taxon>
    </lineage>
</organism>
<feature type="compositionally biased region" description="Polar residues" evidence="1">
    <location>
        <begin position="242"/>
        <end position="255"/>
    </location>
</feature>